<evidence type="ECO:0000256" key="6">
    <source>
        <dbReference type="ARBA" id="ARBA00012102"/>
    </source>
</evidence>
<dbReference type="Proteomes" id="UP000261212">
    <property type="component" value="Unassembled WGS sequence"/>
</dbReference>
<dbReference type="GO" id="GO:0005737">
    <property type="term" value="C:cytoplasm"/>
    <property type="evidence" value="ECO:0007669"/>
    <property type="project" value="UniProtKB-SubCell"/>
</dbReference>
<comment type="caution">
    <text evidence="16">Lacks conserved residue(s) required for the propagation of feature annotation.</text>
</comment>
<comment type="catalytic activity">
    <reaction evidence="1 16">
        <text>(R)-pantothenate + ATP = (R)-4'-phosphopantothenate + ADP + H(+)</text>
        <dbReference type="Rhea" id="RHEA:16373"/>
        <dbReference type="ChEBI" id="CHEBI:10986"/>
        <dbReference type="ChEBI" id="CHEBI:15378"/>
        <dbReference type="ChEBI" id="CHEBI:29032"/>
        <dbReference type="ChEBI" id="CHEBI:30616"/>
        <dbReference type="ChEBI" id="CHEBI:456216"/>
        <dbReference type="EC" id="2.7.1.33"/>
    </reaction>
</comment>
<dbReference type="GeneID" id="98000873"/>
<dbReference type="HAMAP" id="MF_01274">
    <property type="entry name" value="Pantothen_kinase_3"/>
    <property type="match status" value="1"/>
</dbReference>
<organism evidence="17 18">
    <name type="scientific">Anaerofustis stercorihominis</name>
    <dbReference type="NCBI Taxonomy" id="214853"/>
    <lineage>
        <taxon>Bacteria</taxon>
        <taxon>Bacillati</taxon>
        <taxon>Bacillota</taxon>
        <taxon>Clostridia</taxon>
        <taxon>Eubacteriales</taxon>
        <taxon>Eubacteriaceae</taxon>
        <taxon>Anaerofustis</taxon>
    </lineage>
</organism>
<comment type="similarity">
    <text evidence="14 16">Belongs to the type III pantothenate kinase family.</text>
</comment>
<evidence type="ECO:0000256" key="1">
    <source>
        <dbReference type="ARBA" id="ARBA00001206"/>
    </source>
</evidence>
<evidence type="ECO:0000256" key="4">
    <source>
        <dbReference type="ARBA" id="ARBA00005225"/>
    </source>
</evidence>
<sequence>MILVIDVGNTTTQLGIFKDDKLIHEFRYITKQDRTSDEIGTLIITFFAHFNIDIKDFKGAIISSVVPDVNYHLVNAIKKYLCVEPLMVGSGIKTGINVRTDNPKEVGADRIVDAAAAYNLYKCPVIVVNFGTATRYDYVNREGVFSYAVTSPGIQISADALWKGAAKLPKIEIEKPKSILASNTITSMQAGLVYGYIGQVEYVIKKMKEELNTEGIKVVACGGYGKIIYPETDVIDVFDPLLTLKGLKIIYDKNKK</sequence>
<dbReference type="NCBIfam" id="NF009848">
    <property type="entry name" value="PRK13318.1-6"/>
    <property type="match status" value="1"/>
</dbReference>
<evidence type="ECO:0000256" key="12">
    <source>
        <dbReference type="ARBA" id="ARBA00022958"/>
    </source>
</evidence>
<evidence type="ECO:0000256" key="5">
    <source>
        <dbReference type="ARBA" id="ARBA00011738"/>
    </source>
</evidence>
<comment type="cofactor">
    <cofactor evidence="16">
        <name>NH4(+)</name>
        <dbReference type="ChEBI" id="CHEBI:28938"/>
    </cofactor>
    <cofactor evidence="16">
        <name>K(+)</name>
        <dbReference type="ChEBI" id="CHEBI:29103"/>
    </cofactor>
    <text evidence="16">A monovalent cation. Ammonium or potassium.</text>
</comment>
<evidence type="ECO:0000256" key="15">
    <source>
        <dbReference type="ARBA" id="ARBA00040883"/>
    </source>
</evidence>
<comment type="pathway">
    <text evidence="4 16">Cofactor biosynthesis; coenzyme A biosynthesis; CoA from (R)-pantothenate: step 1/5.</text>
</comment>
<dbReference type="RefSeq" id="WP_007050588.1">
    <property type="nucleotide sequence ID" value="NZ_CABKNJ010000001.1"/>
</dbReference>
<evidence type="ECO:0000256" key="7">
    <source>
        <dbReference type="ARBA" id="ARBA00022490"/>
    </source>
</evidence>
<keyword evidence="10 16" id="KW-0418">Kinase</keyword>
<accession>A0A3E3E2M7</accession>
<feature type="binding site" evidence="16">
    <location>
        <position position="184"/>
    </location>
    <ligand>
        <name>substrate</name>
    </ligand>
</feature>
<dbReference type="InterPro" id="IPR043129">
    <property type="entry name" value="ATPase_NBD"/>
</dbReference>
<name>A0A3E3E2M7_9FIRM</name>
<proteinExistence type="inferred from homology"/>
<keyword evidence="12 16" id="KW-0630">Potassium</keyword>
<feature type="active site" description="Proton acceptor" evidence="16">
    <location>
        <position position="109"/>
    </location>
</feature>
<keyword evidence="13 16" id="KW-0173">Coenzyme A biosynthesis</keyword>
<evidence type="ECO:0000256" key="13">
    <source>
        <dbReference type="ARBA" id="ARBA00022993"/>
    </source>
</evidence>
<dbReference type="InterPro" id="IPR004619">
    <property type="entry name" value="Type_III_PanK"/>
</dbReference>
<keyword evidence="11 16" id="KW-0067">ATP-binding</keyword>
<reference evidence="17 18" key="1">
    <citation type="submission" date="2018-08" db="EMBL/GenBank/DDBJ databases">
        <title>A genome reference for cultivated species of the human gut microbiota.</title>
        <authorList>
            <person name="Zou Y."/>
            <person name="Xue W."/>
            <person name="Luo G."/>
        </authorList>
    </citation>
    <scope>NUCLEOTIDE SEQUENCE [LARGE SCALE GENOMIC DNA]</scope>
    <source>
        <strain evidence="17 18">AM25-6</strain>
    </source>
</reference>
<dbReference type="GO" id="GO:0004594">
    <property type="term" value="F:pantothenate kinase activity"/>
    <property type="evidence" value="ECO:0007669"/>
    <property type="project" value="UniProtKB-UniRule"/>
</dbReference>
<keyword evidence="7 16" id="KW-0963">Cytoplasm</keyword>
<evidence type="ECO:0000256" key="3">
    <source>
        <dbReference type="ARBA" id="ARBA00004496"/>
    </source>
</evidence>
<dbReference type="PANTHER" id="PTHR34265">
    <property type="entry name" value="TYPE III PANTOTHENATE KINASE"/>
    <property type="match status" value="1"/>
</dbReference>
<comment type="function">
    <text evidence="16">Catalyzes the phosphorylation of pantothenate (Pan), the first step in CoA biosynthesis.</text>
</comment>
<evidence type="ECO:0000256" key="14">
    <source>
        <dbReference type="ARBA" id="ARBA00038036"/>
    </source>
</evidence>
<comment type="subcellular location">
    <subcellularLocation>
        <location evidence="3 16">Cytoplasm</location>
    </subcellularLocation>
</comment>
<dbReference type="GO" id="GO:0015937">
    <property type="term" value="P:coenzyme A biosynthetic process"/>
    <property type="evidence" value="ECO:0007669"/>
    <property type="project" value="UniProtKB-UniRule"/>
</dbReference>
<evidence type="ECO:0000256" key="2">
    <source>
        <dbReference type="ARBA" id="ARBA00001958"/>
    </source>
</evidence>
<protein>
    <recommendedName>
        <fullName evidence="15 16">Type III pantothenate kinase</fullName>
        <ecNumber evidence="6 16">2.7.1.33</ecNumber>
    </recommendedName>
    <alternativeName>
        <fullName evidence="16">PanK-III</fullName>
    </alternativeName>
    <alternativeName>
        <fullName evidence="16">Pantothenic acid kinase</fullName>
    </alternativeName>
</protein>
<dbReference type="EC" id="2.7.1.33" evidence="6 16"/>
<dbReference type="NCBIfam" id="NF009855">
    <property type="entry name" value="PRK13321.1"/>
    <property type="match status" value="1"/>
</dbReference>
<dbReference type="PANTHER" id="PTHR34265:SF1">
    <property type="entry name" value="TYPE III PANTOTHENATE KINASE"/>
    <property type="match status" value="1"/>
</dbReference>
<evidence type="ECO:0000256" key="8">
    <source>
        <dbReference type="ARBA" id="ARBA00022679"/>
    </source>
</evidence>
<evidence type="ECO:0000313" key="18">
    <source>
        <dbReference type="Proteomes" id="UP000261212"/>
    </source>
</evidence>
<dbReference type="AlphaFoldDB" id="A0A3E3E2M7"/>
<evidence type="ECO:0000313" key="17">
    <source>
        <dbReference type="EMBL" id="RGD75811.1"/>
    </source>
</evidence>
<keyword evidence="8 16" id="KW-0808">Transferase</keyword>
<dbReference type="Gene3D" id="3.30.420.40">
    <property type="match status" value="2"/>
</dbReference>
<comment type="caution">
    <text evidence="17">The sequence shown here is derived from an EMBL/GenBank/DDBJ whole genome shotgun (WGS) entry which is preliminary data.</text>
</comment>
<feature type="binding site" evidence="16">
    <location>
        <position position="132"/>
    </location>
    <ligand>
        <name>ATP</name>
        <dbReference type="ChEBI" id="CHEBI:30616"/>
    </ligand>
</feature>
<dbReference type="CDD" id="cd24015">
    <property type="entry name" value="ASKHA_NBD_PanK-III"/>
    <property type="match status" value="1"/>
</dbReference>
<evidence type="ECO:0000256" key="10">
    <source>
        <dbReference type="ARBA" id="ARBA00022777"/>
    </source>
</evidence>
<dbReference type="EMBL" id="QUSM01000001">
    <property type="protein sequence ID" value="RGD75811.1"/>
    <property type="molecule type" value="Genomic_DNA"/>
</dbReference>
<evidence type="ECO:0000256" key="16">
    <source>
        <dbReference type="HAMAP-Rule" id="MF_01274"/>
    </source>
</evidence>
<gene>
    <name evidence="16" type="primary">coaX</name>
    <name evidence="17" type="ORF">DW687_00385</name>
</gene>
<comment type="cofactor">
    <cofactor evidence="2">
        <name>K(+)</name>
        <dbReference type="ChEBI" id="CHEBI:29103"/>
    </cofactor>
</comment>
<feature type="binding site" evidence="16">
    <location>
        <begin position="6"/>
        <end position="13"/>
    </location>
    <ligand>
        <name>ATP</name>
        <dbReference type="ChEBI" id="CHEBI:30616"/>
    </ligand>
</feature>
<keyword evidence="9 16" id="KW-0547">Nucleotide-binding</keyword>
<dbReference type="UniPathway" id="UPA00241">
    <property type="reaction ID" value="UER00352"/>
</dbReference>
<evidence type="ECO:0000256" key="9">
    <source>
        <dbReference type="ARBA" id="ARBA00022741"/>
    </source>
</evidence>
<dbReference type="GO" id="GO:0005524">
    <property type="term" value="F:ATP binding"/>
    <property type="evidence" value="ECO:0007669"/>
    <property type="project" value="UniProtKB-UniRule"/>
</dbReference>
<comment type="subunit">
    <text evidence="5 16">Homodimer.</text>
</comment>
<evidence type="ECO:0000256" key="11">
    <source>
        <dbReference type="ARBA" id="ARBA00022840"/>
    </source>
</evidence>
<feature type="binding site" evidence="16">
    <location>
        <begin position="107"/>
        <end position="110"/>
    </location>
    <ligand>
        <name>substrate</name>
    </ligand>
</feature>
<dbReference type="NCBIfam" id="TIGR00671">
    <property type="entry name" value="baf"/>
    <property type="match status" value="1"/>
</dbReference>
<dbReference type="SUPFAM" id="SSF53067">
    <property type="entry name" value="Actin-like ATPase domain"/>
    <property type="match status" value="2"/>
</dbReference>
<dbReference type="Pfam" id="PF03309">
    <property type="entry name" value="Pan_kinase"/>
    <property type="match status" value="1"/>
</dbReference>